<dbReference type="Proteomes" id="UP000694404">
    <property type="component" value="Unplaced"/>
</dbReference>
<evidence type="ECO:0000313" key="2">
    <source>
        <dbReference type="Ensembl" id="ENSCABP00000028485.1"/>
    </source>
</evidence>
<dbReference type="AlphaFoldDB" id="A0A8C0J848"/>
<protein>
    <submittedName>
        <fullName evidence="2">Uncharacterized protein</fullName>
    </submittedName>
</protein>
<sequence>WWWHLTLQASWSTDCLSVCLLMEKSWAWWHVPVIPATWDGKASGSLELTLLKQLDGVN</sequence>
<accession>A0A8C0J848</accession>
<organism evidence="2 3">
    <name type="scientific">Chelonoidis abingdonii</name>
    <name type="common">Abingdon island giant tortoise</name>
    <name type="synonym">Testudo abingdonii</name>
    <dbReference type="NCBI Taxonomy" id="106734"/>
    <lineage>
        <taxon>Eukaryota</taxon>
        <taxon>Metazoa</taxon>
        <taxon>Chordata</taxon>
        <taxon>Craniata</taxon>
        <taxon>Vertebrata</taxon>
        <taxon>Euteleostomi</taxon>
        <taxon>Archelosauria</taxon>
        <taxon>Testudinata</taxon>
        <taxon>Testudines</taxon>
        <taxon>Cryptodira</taxon>
        <taxon>Durocryptodira</taxon>
        <taxon>Testudinoidea</taxon>
        <taxon>Testudinidae</taxon>
        <taxon>Chelonoidis</taxon>
    </lineage>
</organism>
<name>A0A8C0J848_CHEAB</name>
<reference evidence="2" key="2">
    <citation type="submission" date="2025-09" db="UniProtKB">
        <authorList>
            <consortium name="Ensembl"/>
        </authorList>
    </citation>
    <scope>IDENTIFICATION</scope>
</reference>
<reference evidence="2" key="1">
    <citation type="submission" date="2025-08" db="UniProtKB">
        <authorList>
            <consortium name="Ensembl"/>
        </authorList>
    </citation>
    <scope>IDENTIFICATION</scope>
</reference>
<evidence type="ECO:0000256" key="1">
    <source>
        <dbReference type="SAM" id="SignalP"/>
    </source>
</evidence>
<keyword evidence="1" id="KW-0732">Signal</keyword>
<proteinExistence type="predicted"/>
<dbReference type="Ensembl" id="ENSCABT00000031219.1">
    <property type="protein sequence ID" value="ENSCABP00000028485.1"/>
    <property type="gene ID" value="ENSCABG00000020934.1"/>
</dbReference>
<evidence type="ECO:0000313" key="3">
    <source>
        <dbReference type="Proteomes" id="UP000694404"/>
    </source>
</evidence>
<feature type="signal peptide" evidence="1">
    <location>
        <begin position="1"/>
        <end position="17"/>
    </location>
</feature>
<keyword evidence="3" id="KW-1185">Reference proteome</keyword>
<feature type="chain" id="PRO_5034312226" evidence="1">
    <location>
        <begin position="18"/>
        <end position="58"/>
    </location>
</feature>